<dbReference type="SUPFAM" id="SSF51445">
    <property type="entry name" value="(Trans)glycosidases"/>
    <property type="match status" value="1"/>
</dbReference>
<name>A0A1E3AAD4_9FIRM</name>
<keyword evidence="3 4" id="KW-0808">Transferase</keyword>
<dbReference type="InterPro" id="IPR045857">
    <property type="entry name" value="O16G_dom_2"/>
</dbReference>
<dbReference type="Gene3D" id="3.90.400.10">
    <property type="entry name" value="Oligo-1,6-glucosidase, Domain 2"/>
    <property type="match status" value="1"/>
</dbReference>
<evidence type="ECO:0000313" key="9">
    <source>
        <dbReference type="Proteomes" id="UP000094067"/>
    </source>
</evidence>
<reference evidence="8 9" key="1">
    <citation type="submission" date="2016-07" db="EMBL/GenBank/DDBJ databases">
        <title>Characterization of isolates of Eisenbergiella tayi derived from blood cultures, using whole genome sequencing.</title>
        <authorList>
            <person name="Burdz T."/>
            <person name="Wiebe D."/>
            <person name="Huynh C."/>
            <person name="Bernard K."/>
        </authorList>
    </citation>
    <scope>NUCLEOTIDE SEQUENCE [LARGE SCALE GENOMIC DNA]</scope>
    <source>
        <strain evidence="8 9">NML 110608</strain>
    </source>
</reference>
<feature type="binding site" evidence="6">
    <location>
        <begin position="289"/>
        <end position="290"/>
    </location>
    <ligand>
        <name>sucrose</name>
        <dbReference type="ChEBI" id="CHEBI:17992"/>
    </ligand>
</feature>
<feature type="binding site" evidence="6">
    <location>
        <position position="390"/>
    </location>
    <ligand>
        <name>substrate</name>
    </ligand>
</feature>
<evidence type="ECO:0000256" key="2">
    <source>
        <dbReference type="ARBA" id="ARBA00022676"/>
    </source>
</evidence>
<dbReference type="InterPro" id="IPR016377">
    <property type="entry name" value="Sucrose_GGa_phosphorylase-rel"/>
</dbReference>
<accession>A0A1E3AAD4</accession>
<evidence type="ECO:0000259" key="7">
    <source>
        <dbReference type="SMART" id="SM00642"/>
    </source>
</evidence>
<dbReference type="Gene3D" id="3.20.20.80">
    <property type="entry name" value="Glycosidases"/>
    <property type="match status" value="1"/>
</dbReference>
<protein>
    <recommendedName>
        <fullName evidence="4">Sucrose 6(F)-phosphate phosphorylase</fullName>
        <ecNumber evidence="4">2.4.1.329</ecNumber>
    </recommendedName>
</protein>
<feature type="binding site" evidence="6">
    <location>
        <position position="47"/>
    </location>
    <ligand>
        <name>substrate</name>
    </ligand>
</feature>
<feature type="domain" description="Glycosyl hydrolase family 13 catalytic" evidence="7">
    <location>
        <begin position="4"/>
        <end position="394"/>
    </location>
</feature>
<dbReference type="NCBIfam" id="TIGR03852">
    <property type="entry name" value="sucrose_gtfA"/>
    <property type="match status" value="1"/>
</dbReference>
<keyword evidence="2 4" id="KW-0328">Glycosyltransferase</keyword>
<dbReference type="EC" id="2.4.1.329" evidence="4"/>
<comment type="caution">
    <text evidence="8">The sequence shown here is derived from an EMBL/GenBank/DDBJ whole genome shotgun (WGS) entry which is preliminary data.</text>
</comment>
<dbReference type="Pfam" id="PF00128">
    <property type="entry name" value="Alpha-amylase"/>
    <property type="match status" value="1"/>
</dbReference>
<dbReference type="InterPro" id="IPR022527">
    <property type="entry name" value="Sucrose_phospho"/>
</dbReference>
<dbReference type="Proteomes" id="UP000094067">
    <property type="component" value="Unassembled WGS sequence"/>
</dbReference>
<evidence type="ECO:0000256" key="5">
    <source>
        <dbReference type="PIRSR" id="PIRSR003059-1"/>
    </source>
</evidence>
<feature type="binding site" evidence="6">
    <location>
        <position position="85"/>
    </location>
    <ligand>
        <name>substrate</name>
    </ligand>
</feature>
<dbReference type="AlphaFoldDB" id="A0A1E3AAD4"/>
<gene>
    <name evidence="8" type="primary">gtfA</name>
    <name evidence="8" type="ORF">BEI61_01602</name>
</gene>
<evidence type="ECO:0000256" key="1">
    <source>
        <dbReference type="ARBA" id="ARBA00008452"/>
    </source>
</evidence>
<dbReference type="InterPro" id="IPR006047">
    <property type="entry name" value="GH13_cat_dom"/>
</dbReference>
<proteinExistence type="inferred from homology"/>
<comment type="catalytic activity">
    <reaction evidence="4">
        <text>sucrose 6(F)-phosphate + phosphate = beta-D-fructose 6-phosphate + alpha-D-glucose 1-phosphate</text>
        <dbReference type="Rhea" id="RHEA:38863"/>
        <dbReference type="ChEBI" id="CHEBI:43474"/>
        <dbReference type="ChEBI" id="CHEBI:57634"/>
        <dbReference type="ChEBI" id="CHEBI:57723"/>
        <dbReference type="ChEBI" id="CHEBI:58601"/>
        <dbReference type="EC" id="2.4.1.329"/>
    </reaction>
</comment>
<feature type="binding site" evidence="6">
    <location>
        <begin position="189"/>
        <end position="191"/>
    </location>
    <ligand>
        <name>substrate</name>
    </ligand>
</feature>
<evidence type="ECO:0000256" key="6">
    <source>
        <dbReference type="PIRSR" id="PIRSR003059-2"/>
    </source>
</evidence>
<feature type="active site" description="Proton donor" evidence="5">
    <location>
        <position position="232"/>
    </location>
</feature>
<dbReference type="EMBL" id="MCGH01000002">
    <property type="protein sequence ID" value="ODM05713.1"/>
    <property type="molecule type" value="Genomic_DNA"/>
</dbReference>
<dbReference type="PANTHER" id="PTHR38784">
    <property type="entry name" value="SUCROSE PHOSPHORYLASE"/>
    <property type="match status" value="1"/>
</dbReference>
<dbReference type="RefSeq" id="WP_069151899.1">
    <property type="nucleotide sequence ID" value="NZ_MCGH01000002.1"/>
</dbReference>
<evidence type="ECO:0000256" key="4">
    <source>
        <dbReference type="PIRNR" id="PIRNR003059"/>
    </source>
</evidence>
<dbReference type="SMART" id="SM00642">
    <property type="entry name" value="Aamy"/>
    <property type="match status" value="1"/>
</dbReference>
<feature type="active site" description="Nucleophile" evidence="5">
    <location>
        <position position="191"/>
    </location>
</feature>
<evidence type="ECO:0000313" key="8">
    <source>
        <dbReference type="EMBL" id="ODM05713.1"/>
    </source>
</evidence>
<dbReference type="PIRSF" id="PIRSF003059">
    <property type="entry name" value="Sucrose_phosphorylase"/>
    <property type="match status" value="1"/>
</dbReference>
<sequence>MKNKIMLITYSDSFGKNLKELKQMVDTYFKREINGIHILPFFPSSGDRGFAPINYREVDSQFGTWEDIQALAEDYELMFDFMINHLSRRSPEFLDFLEKHDQSEYADMFLRFKKFWPNGEPDQKQVDMLNKRKPCAPCEDILFADGTTEKIWCTFDNEQMDLNLESETAWRFVEKTLRFLMDQGAAMIRLDAFAFATKKLNTSCFFIEPEMWDMMKRVQGILDDKNIPMLPEIHDHYTIQQKIADHGYTVYDFVLPVMVLHTLFSQSSRRLRHWLEICPRDQHTTLDTHDGLGTVDVEDLLSEEELQAVIDKTEEYGANFKWDYSQKGHGGKRVYQINCSYYSAVGEDDDSYLLSRAIQFFTPGVPQVYYMGLLAGENDYDLMERTQYDRNISRHNYTVEEIETLVEKPVVKKLCRLMQFRNEYPVFDGEMSLPDTDDSCLSIVWSCKGLEARLDARLKEKSFTITYLDRMGEAVTLSLEEDFKWDE</sequence>
<organism evidence="8 9">
    <name type="scientific">Eisenbergiella tayi</name>
    <dbReference type="NCBI Taxonomy" id="1432052"/>
    <lineage>
        <taxon>Bacteria</taxon>
        <taxon>Bacillati</taxon>
        <taxon>Bacillota</taxon>
        <taxon>Clostridia</taxon>
        <taxon>Lachnospirales</taxon>
        <taxon>Lachnospiraceae</taxon>
        <taxon>Eisenbergiella</taxon>
    </lineage>
</organism>
<dbReference type="PATRIC" id="fig|1432052.4.peg.1794"/>
<feature type="binding site" evidence="6">
    <location>
        <position position="232"/>
    </location>
    <ligand>
        <name>sucrose</name>
        <dbReference type="ChEBI" id="CHEBI:17992"/>
    </ligand>
</feature>
<evidence type="ECO:0000256" key="3">
    <source>
        <dbReference type="ARBA" id="ARBA00022679"/>
    </source>
</evidence>
<dbReference type="PANTHER" id="PTHR38784:SF1">
    <property type="entry name" value="SUCROSE PHOSPHORYLASE"/>
    <property type="match status" value="1"/>
</dbReference>
<dbReference type="GO" id="GO:0004645">
    <property type="term" value="F:1,4-alpha-oligoglucan phosphorylase activity"/>
    <property type="evidence" value="ECO:0007669"/>
    <property type="project" value="UniProtKB-UniRule"/>
</dbReference>
<dbReference type="InterPro" id="IPR017853">
    <property type="entry name" value="GH"/>
</dbReference>
<comment type="similarity">
    <text evidence="1 4">Belongs to the glycosyl hydrolase 13 family. Sucrose phosphorylase subfamily.</text>
</comment>
<dbReference type="GO" id="GO:0005975">
    <property type="term" value="P:carbohydrate metabolic process"/>
    <property type="evidence" value="ECO:0007669"/>
    <property type="project" value="InterPro"/>
</dbReference>
<dbReference type="CDD" id="cd11355">
    <property type="entry name" value="AmyAc_Sucrose_phosphorylase"/>
    <property type="match status" value="1"/>
</dbReference>